<protein>
    <submittedName>
        <fullName evidence="2">Uncharacterized protein</fullName>
    </submittedName>
</protein>
<dbReference type="Proteomes" id="UP000184346">
    <property type="component" value="Unassembled WGS sequence"/>
</dbReference>
<keyword evidence="1" id="KW-1133">Transmembrane helix</keyword>
<dbReference type="EMBL" id="FQUJ01000004">
    <property type="protein sequence ID" value="SHE74987.1"/>
    <property type="molecule type" value="Genomic_DNA"/>
</dbReference>
<evidence type="ECO:0000313" key="2">
    <source>
        <dbReference type="EMBL" id="SHE74987.1"/>
    </source>
</evidence>
<name>A0A1M4W199_9GAMM</name>
<dbReference type="RefSeq" id="WP_072820423.1">
    <property type="nucleotide sequence ID" value="NZ_FQUJ01000004.1"/>
</dbReference>
<accession>A0A1M4W199</accession>
<reference evidence="2 3" key="1">
    <citation type="submission" date="2016-11" db="EMBL/GenBank/DDBJ databases">
        <authorList>
            <person name="Jaros S."/>
            <person name="Januszkiewicz K."/>
            <person name="Wedrychowicz H."/>
        </authorList>
    </citation>
    <scope>NUCLEOTIDE SEQUENCE [LARGE SCALE GENOMIC DNA]</scope>
    <source>
        <strain evidence="2 3">DSM 19980</strain>
    </source>
</reference>
<proteinExistence type="predicted"/>
<evidence type="ECO:0000313" key="3">
    <source>
        <dbReference type="Proteomes" id="UP000184346"/>
    </source>
</evidence>
<sequence length="74" mass="7753">MLGHIALAIFPGIQGVTLDLSCVALGSGDGKMGALYTQKTEVGYFIAMVTIGWVAALLLAICLPWIRRAMTGAD</sequence>
<feature type="transmembrane region" description="Helical" evidence="1">
    <location>
        <begin position="42"/>
        <end position="66"/>
    </location>
</feature>
<dbReference type="AlphaFoldDB" id="A0A1M4W199"/>
<keyword evidence="1" id="KW-0812">Transmembrane</keyword>
<dbReference type="OrthoDB" id="9772725at2"/>
<evidence type="ECO:0000256" key="1">
    <source>
        <dbReference type="SAM" id="Phobius"/>
    </source>
</evidence>
<gene>
    <name evidence="2" type="ORF">SAMN02745148_01038</name>
</gene>
<organism evidence="2 3">
    <name type="scientific">Modicisalibacter ilicicola DSM 19980</name>
    <dbReference type="NCBI Taxonomy" id="1121942"/>
    <lineage>
        <taxon>Bacteria</taxon>
        <taxon>Pseudomonadati</taxon>
        <taxon>Pseudomonadota</taxon>
        <taxon>Gammaproteobacteria</taxon>
        <taxon>Oceanospirillales</taxon>
        <taxon>Halomonadaceae</taxon>
        <taxon>Modicisalibacter</taxon>
    </lineage>
</organism>
<keyword evidence="3" id="KW-1185">Reference proteome</keyword>
<keyword evidence="1" id="KW-0472">Membrane</keyword>